<dbReference type="Pfam" id="PF00881">
    <property type="entry name" value="Nitroreductase"/>
    <property type="match status" value="2"/>
</dbReference>
<dbReference type="InterPro" id="IPR029479">
    <property type="entry name" value="Nitroreductase"/>
</dbReference>
<sequence length="169" mass="19431">MNTLDAIKTRRSIRKYTNELVSKEMIHALLEAGFCAPSARNRRPWHFVVIQDREKLNKLAEFGKYYKMLASAPMAILVCGDSELLERDYLINDCSAAVENILLAAHELGLGAVWLGVKIDEMKEFYQTEFKLPSPILPIACISIGHPDEEREVDNRYEEEKVHYETFII</sequence>
<keyword evidence="8" id="KW-1185">Reference proteome</keyword>
<proteinExistence type="inferred from homology"/>
<dbReference type="CDD" id="cd02150">
    <property type="entry name" value="nitroreductase"/>
    <property type="match status" value="1"/>
</dbReference>
<evidence type="ECO:0000313" key="8">
    <source>
        <dbReference type="Proteomes" id="UP000243297"/>
    </source>
</evidence>
<evidence type="ECO:0000313" key="7">
    <source>
        <dbReference type="EMBL" id="SJZ80457.1"/>
    </source>
</evidence>
<dbReference type="InterPro" id="IPR000415">
    <property type="entry name" value="Nitroreductase-like"/>
</dbReference>
<dbReference type="PANTHER" id="PTHR43673:SF2">
    <property type="entry name" value="NITROREDUCTASE"/>
    <property type="match status" value="1"/>
</dbReference>
<dbReference type="SUPFAM" id="SSF55469">
    <property type="entry name" value="FMN-dependent nitroreductase-like"/>
    <property type="match status" value="1"/>
</dbReference>
<protein>
    <submittedName>
        <fullName evidence="7">Nitroreductase</fullName>
    </submittedName>
</protein>
<dbReference type="RefSeq" id="WP_078712092.1">
    <property type="nucleotide sequence ID" value="NZ_FUWY01000004.1"/>
</dbReference>
<dbReference type="Gene3D" id="3.40.109.10">
    <property type="entry name" value="NADH Oxidase"/>
    <property type="match status" value="1"/>
</dbReference>
<comment type="cofactor">
    <cofactor evidence="1">
        <name>FMN</name>
        <dbReference type="ChEBI" id="CHEBI:58210"/>
    </cofactor>
</comment>
<dbReference type="Proteomes" id="UP000243297">
    <property type="component" value="Unassembled WGS sequence"/>
</dbReference>
<keyword evidence="4" id="KW-0288">FMN</keyword>
<gene>
    <name evidence="7" type="ORF">SAMN02745191_1703</name>
</gene>
<keyword evidence="3" id="KW-0285">Flavoprotein</keyword>
<evidence type="ECO:0000256" key="2">
    <source>
        <dbReference type="ARBA" id="ARBA00007118"/>
    </source>
</evidence>
<evidence type="ECO:0000256" key="1">
    <source>
        <dbReference type="ARBA" id="ARBA00001917"/>
    </source>
</evidence>
<evidence type="ECO:0000256" key="5">
    <source>
        <dbReference type="ARBA" id="ARBA00023002"/>
    </source>
</evidence>
<feature type="domain" description="Nitroreductase" evidence="6">
    <location>
        <begin position="65"/>
        <end position="146"/>
    </location>
</feature>
<dbReference type="AlphaFoldDB" id="A0A1T4NN03"/>
<evidence type="ECO:0000256" key="3">
    <source>
        <dbReference type="ARBA" id="ARBA00022630"/>
    </source>
</evidence>
<dbReference type="GO" id="GO:0016491">
    <property type="term" value="F:oxidoreductase activity"/>
    <property type="evidence" value="ECO:0007669"/>
    <property type="project" value="UniProtKB-KW"/>
</dbReference>
<reference evidence="8" key="1">
    <citation type="submission" date="2017-02" db="EMBL/GenBank/DDBJ databases">
        <authorList>
            <person name="Varghese N."/>
            <person name="Submissions S."/>
        </authorList>
    </citation>
    <scope>NUCLEOTIDE SEQUENCE [LARGE SCALE GENOMIC DNA]</scope>
    <source>
        <strain evidence="8">ATCC 25662</strain>
    </source>
</reference>
<comment type="similarity">
    <text evidence="2">Belongs to the nitroreductase family.</text>
</comment>
<dbReference type="OrthoDB" id="9812105at2"/>
<evidence type="ECO:0000259" key="6">
    <source>
        <dbReference type="Pfam" id="PF00881"/>
    </source>
</evidence>
<dbReference type="EMBL" id="FUWY01000004">
    <property type="protein sequence ID" value="SJZ80457.1"/>
    <property type="molecule type" value="Genomic_DNA"/>
</dbReference>
<dbReference type="STRING" id="118967.SAMN02745191_1703"/>
<name>A0A1T4NN03_9FIRM</name>
<keyword evidence="5" id="KW-0560">Oxidoreductase</keyword>
<evidence type="ECO:0000256" key="4">
    <source>
        <dbReference type="ARBA" id="ARBA00022643"/>
    </source>
</evidence>
<accession>A0A1T4NN03</accession>
<dbReference type="PANTHER" id="PTHR43673">
    <property type="entry name" value="NAD(P)H NITROREDUCTASE YDGI-RELATED"/>
    <property type="match status" value="1"/>
</dbReference>
<feature type="domain" description="Nitroreductase" evidence="6">
    <location>
        <begin position="7"/>
        <end position="61"/>
    </location>
</feature>
<organism evidence="7 8">
    <name type="scientific">Anaerorhabdus furcosa</name>
    <dbReference type="NCBI Taxonomy" id="118967"/>
    <lineage>
        <taxon>Bacteria</taxon>
        <taxon>Bacillati</taxon>
        <taxon>Bacillota</taxon>
        <taxon>Erysipelotrichia</taxon>
        <taxon>Erysipelotrichales</taxon>
        <taxon>Erysipelotrichaceae</taxon>
        <taxon>Anaerorhabdus</taxon>
    </lineage>
</organism>